<name>A0A2T4B312_9HYPO</name>
<dbReference type="AlphaFoldDB" id="A0A2T4B312"/>
<feature type="region of interest" description="Disordered" evidence="1">
    <location>
        <begin position="1"/>
        <end position="34"/>
    </location>
</feature>
<keyword evidence="3" id="KW-1185">Reference proteome</keyword>
<feature type="compositionally biased region" description="Low complexity" evidence="1">
    <location>
        <begin position="20"/>
        <end position="34"/>
    </location>
</feature>
<gene>
    <name evidence="2" type="ORF">BBK36DRAFT_1161671</name>
</gene>
<dbReference type="EMBL" id="KZ680218">
    <property type="protein sequence ID" value="PTB63723.1"/>
    <property type="molecule type" value="Genomic_DNA"/>
</dbReference>
<dbReference type="Proteomes" id="UP000241546">
    <property type="component" value="Unassembled WGS sequence"/>
</dbReference>
<dbReference type="OrthoDB" id="10536301at2759"/>
<evidence type="ECO:0000313" key="3">
    <source>
        <dbReference type="Proteomes" id="UP000241546"/>
    </source>
</evidence>
<evidence type="ECO:0000313" key="2">
    <source>
        <dbReference type="EMBL" id="PTB63723.1"/>
    </source>
</evidence>
<organism evidence="2 3">
    <name type="scientific">Trichoderma citrinoviride</name>
    <dbReference type="NCBI Taxonomy" id="58853"/>
    <lineage>
        <taxon>Eukaryota</taxon>
        <taxon>Fungi</taxon>
        <taxon>Dikarya</taxon>
        <taxon>Ascomycota</taxon>
        <taxon>Pezizomycotina</taxon>
        <taxon>Sordariomycetes</taxon>
        <taxon>Hypocreomycetidae</taxon>
        <taxon>Hypocreales</taxon>
        <taxon>Hypocreaceae</taxon>
        <taxon>Trichoderma</taxon>
    </lineage>
</organism>
<protein>
    <submittedName>
        <fullName evidence="2">Uncharacterized protein</fullName>
    </submittedName>
</protein>
<dbReference type="RefSeq" id="XP_024747043.1">
    <property type="nucleotide sequence ID" value="XM_024894388.1"/>
</dbReference>
<accession>A0A2T4B312</accession>
<proteinExistence type="predicted"/>
<evidence type="ECO:0000256" key="1">
    <source>
        <dbReference type="SAM" id="MobiDB-lite"/>
    </source>
</evidence>
<dbReference type="GeneID" id="36602506"/>
<feature type="compositionally biased region" description="Pro residues" evidence="1">
    <location>
        <begin position="1"/>
        <end position="19"/>
    </location>
</feature>
<reference evidence="3" key="1">
    <citation type="submission" date="2016-07" db="EMBL/GenBank/DDBJ databases">
        <title>Multiple horizontal gene transfer events from other fungi enriched the ability of initially mycotrophic Trichoderma (Ascomycota) to feed on dead plant biomass.</title>
        <authorList>
            <consortium name="DOE Joint Genome Institute"/>
            <person name="Atanasova L."/>
            <person name="Chenthamara K."/>
            <person name="Zhang J."/>
            <person name="Grujic M."/>
            <person name="Henrissat B."/>
            <person name="Kuo A."/>
            <person name="Aerts A."/>
            <person name="Salamov A."/>
            <person name="Lipzen A."/>
            <person name="Labutti K."/>
            <person name="Barry K."/>
            <person name="Miao Y."/>
            <person name="Rahimi M.J."/>
            <person name="Shen Q."/>
            <person name="Grigoriev I.V."/>
            <person name="Kubicek C.P."/>
            <person name="Druzhinina I.S."/>
        </authorList>
    </citation>
    <scope>NUCLEOTIDE SEQUENCE [LARGE SCALE GENOMIC DNA]</scope>
    <source>
        <strain evidence="3">TUCIM 6016</strain>
    </source>
</reference>
<sequence>MPTPQQPPQQPPPPQPQQPPQQQQQQPQQPQYGAFLMAIGAGFAAPPPAFMGMAMGMMNGNGALPPGGPPGCPPGQPGPPPLRPEFNLTIKDNTRPGGHMYTIAIGPTDTTSFIINFISPGSHNGFETLTVRWKNATREALTPRITPEELRDRAEYIIIDSLGSRFC</sequence>